<dbReference type="Proteomes" id="UP000001568">
    <property type="component" value="Chromosome 9"/>
</dbReference>
<keyword evidence="3" id="KW-0813">Transport</keyword>
<dbReference type="Gramene" id="ABO97852">
    <property type="protein sequence ID" value="ABO97852"/>
    <property type="gene ID" value="OSTLU_33506"/>
</dbReference>
<keyword evidence="6 10" id="KW-1133">Transmembrane helix</keyword>
<dbReference type="PANTHER" id="PTHR15959">
    <property type="entry name" value="SYNTAXIN-18"/>
    <property type="match status" value="1"/>
</dbReference>
<organism evidence="11 12">
    <name type="scientific">Ostreococcus lucimarinus (strain CCE9901)</name>
    <dbReference type="NCBI Taxonomy" id="436017"/>
    <lineage>
        <taxon>Eukaryota</taxon>
        <taxon>Viridiplantae</taxon>
        <taxon>Chlorophyta</taxon>
        <taxon>Mamiellophyceae</taxon>
        <taxon>Mamiellales</taxon>
        <taxon>Bathycoccaceae</taxon>
        <taxon>Ostreococcus</taxon>
    </lineage>
</organism>
<dbReference type="eggNOG" id="KOG3894">
    <property type="taxonomic scope" value="Eukaryota"/>
</dbReference>
<dbReference type="KEGG" id="olu:OSTLU_33506"/>
<dbReference type="HOGENOM" id="CLU_054329_0_0_1"/>
<gene>
    <name evidence="11" type="ORF">OSTLU_33506</name>
</gene>
<sequence>MCAASTATVARVDDVDVGARVKETRANARANAKVATCETVRAYARTAAIALEATRTYVEEHRGRYKGASDRERDAFEAETSESIRECQRCVASARDAVENARDGGALARAPQCAAHLHGIGLILSESLNDVARAFDKVRETRFAATLERAERERQRKRAATRARYDDAGTGASGADDDGVARAVRVEGVEMRQEQVHAERQDGLEEELTQLLDEVRMAEKNVIEMSALSSLFATHVQAQAEQIESLYQDAIESSRHLDMGNVEMKKTIARKGSAQRYVALILLVATLGLLFLDWYSG</sequence>
<feature type="transmembrane region" description="Helical" evidence="10">
    <location>
        <begin position="274"/>
        <end position="295"/>
    </location>
</feature>
<comment type="similarity">
    <text evidence="2">Belongs to the syntaxin family.</text>
</comment>
<reference evidence="11 12" key="1">
    <citation type="journal article" date="2007" name="Proc. Natl. Acad. Sci. U.S.A.">
        <title>The tiny eukaryote Ostreococcus provides genomic insights into the paradox of plankton speciation.</title>
        <authorList>
            <person name="Palenik B."/>
            <person name="Grimwood J."/>
            <person name="Aerts A."/>
            <person name="Rouze P."/>
            <person name="Salamov A."/>
            <person name="Putnam N."/>
            <person name="Dupont C."/>
            <person name="Jorgensen R."/>
            <person name="Derelle E."/>
            <person name="Rombauts S."/>
            <person name="Zhou K."/>
            <person name="Otillar R."/>
            <person name="Merchant S.S."/>
            <person name="Podell S."/>
            <person name="Gaasterland T."/>
            <person name="Napoli C."/>
            <person name="Gendler K."/>
            <person name="Manuell A."/>
            <person name="Tai V."/>
            <person name="Vallon O."/>
            <person name="Piganeau G."/>
            <person name="Jancek S."/>
            <person name="Heijde M."/>
            <person name="Jabbari K."/>
            <person name="Bowler C."/>
            <person name="Lohr M."/>
            <person name="Robbens S."/>
            <person name="Werner G."/>
            <person name="Dubchak I."/>
            <person name="Pazour G.J."/>
            <person name="Ren Q."/>
            <person name="Paulsen I."/>
            <person name="Delwiche C."/>
            <person name="Schmutz J."/>
            <person name="Rokhsar D."/>
            <person name="Van de Peer Y."/>
            <person name="Moreau H."/>
            <person name="Grigoriev I.V."/>
        </authorList>
    </citation>
    <scope>NUCLEOTIDE SEQUENCE [LARGE SCALE GENOMIC DNA]</scope>
    <source>
        <strain evidence="11 12">CCE9901</strain>
    </source>
</reference>
<proteinExistence type="inferred from homology"/>
<evidence type="ECO:0000256" key="1">
    <source>
        <dbReference type="ARBA" id="ARBA00004211"/>
    </source>
</evidence>
<comment type="subcellular location">
    <subcellularLocation>
        <location evidence="1">Membrane</location>
        <topology evidence="1">Single-pass type IV membrane protein</topology>
    </subcellularLocation>
</comment>
<dbReference type="RefSeq" id="XP_001419559.1">
    <property type="nucleotide sequence ID" value="XM_001419522.1"/>
</dbReference>
<dbReference type="EMBL" id="CP000589">
    <property type="protein sequence ID" value="ABO97852.1"/>
    <property type="molecule type" value="Genomic_DNA"/>
</dbReference>
<feature type="region of interest" description="Disordered" evidence="9">
    <location>
        <begin position="151"/>
        <end position="177"/>
    </location>
</feature>
<name>A4S2M7_OSTLU</name>
<evidence type="ECO:0000256" key="2">
    <source>
        <dbReference type="ARBA" id="ARBA00009063"/>
    </source>
</evidence>
<dbReference type="OrthoDB" id="342981at2759"/>
<dbReference type="GO" id="GO:0015031">
    <property type="term" value="P:protein transport"/>
    <property type="evidence" value="ECO:0007669"/>
    <property type="project" value="UniProtKB-KW"/>
</dbReference>
<dbReference type="GO" id="GO:0005783">
    <property type="term" value="C:endoplasmic reticulum"/>
    <property type="evidence" value="ECO:0007669"/>
    <property type="project" value="TreeGrafter"/>
</dbReference>
<keyword evidence="5" id="KW-0653">Protein transport</keyword>
<evidence type="ECO:0000256" key="10">
    <source>
        <dbReference type="SAM" id="Phobius"/>
    </source>
</evidence>
<dbReference type="GO" id="GO:0006890">
    <property type="term" value="P:retrograde vesicle-mediated transport, Golgi to endoplasmic reticulum"/>
    <property type="evidence" value="ECO:0007669"/>
    <property type="project" value="TreeGrafter"/>
</dbReference>
<keyword evidence="4 10" id="KW-0812">Transmembrane</keyword>
<evidence type="ECO:0000256" key="7">
    <source>
        <dbReference type="ARBA" id="ARBA00023054"/>
    </source>
</evidence>
<dbReference type="GeneID" id="5003558"/>
<keyword evidence="8 10" id="KW-0472">Membrane</keyword>
<evidence type="ECO:0000256" key="4">
    <source>
        <dbReference type="ARBA" id="ARBA00022692"/>
    </source>
</evidence>
<evidence type="ECO:0000256" key="3">
    <source>
        <dbReference type="ARBA" id="ARBA00022448"/>
    </source>
</evidence>
<evidence type="ECO:0000256" key="8">
    <source>
        <dbReference type="ARBA" id="ARBA00023136"/>
    </source>
</evidence>
<accession>A4S2M7</accession>
<evidence type="ECO:0000256" key="5">
    <source>
        <dbReference type="ARBA" id="ARBA00022927"/>
    </source>
</evidence>
<dbReference type="AlphaFoldDB" id="A4S2M7"/>
<keyword evidence="12" id="KW-1185">Reference proteome</keyword>
<evidence type="ECO:0000313" key="12">
    <source>
        <dbReference type="Proteomes" id="UP000001568"/>
    </source>
</evidence>
<dbReference type="GO" id="GO:0031201">
    <property type="term" value="C:SNARE complex"/>
    <property type="evidence" value="ECO:0007669"/>
    <property type="project" value="TreeGrafter"/>
</dbReference>
<evidence type="ECO:0000256" key="6">
    <source>
        <dbReference type="ARBA" id="ARBA00022989"/>
    </source>
</evidence>
<keyword evidence="7" id="KW-0175">Coiled coil</keyword>
<dbReference type="OMA" id="CRERIEF"/>
<dbReference type="PANTHER" id="PTHR15959:SF0">
    <property type="entry name" value="SYNTAXIN-18"/>
    <property type="match status" value="1"/>
</dbReference>
<evidence type="ECO:0000313" key="11">
    <source>
        <dbReference type="EMBL" id="ABO97852.1"/>
    </source>
</evidence>
<dbReference type="STRING" id="436017.A4S2M7"/>
<protein>
    <recommendedName>
        <fullName evidence="13">t-SNARE coiled-coil homology domain-containing protein</fullName>
    </recommendedName>
</protein>
<evidence type="ECO:0008006" key="13">
    <source>
        <dbReference type="Google" id="ProtNLM"/>
    </source>
</evidence>
<dbReference type="Gene3D" id="1.20.5.110">
    <property type="match status" value="1"/>
</dbReference>
<evidence type="ECO:0000256" key="9">
    <source>
        <dbReference type="SAM" id="MobiDB-lite"/>
    </source>
</evidence>